<dbReference type="EMBL" id="MCGN01000001">
    <property type="protein sequence ID" value="ORZ03071.1"/>
    <property type="molecule type" value="Genomic_DNA"/>
</dbReference>
<dbReference type="InterPro" id="IPR052066">
    <property type="entry name" value="Glycosphingolipid_Hydrolases"/>
</dbReference>
<dbReference type="Gene3D" id="3.20.20.80">
    <property type="entry name" value="Glycosidases"/>
    <property type="match status" value="2"/>
</dbReference>
<dbReference type="OrthoDB" id="9971853at2759"/>
<evidence type="ECO:0000259" key="5">
    <source>
        <dbReference type="Pfam" id="PF18564"/>
    </source>
</evidence>
<dbReference type="InterPro" id="IPR001547">
    <property type="entry name" value="Glyco_hydro_5"/>
</dbReference>
<dbReference type="AlphaFoldDB" id="A0A1X2HU75"/>
<keyword evidence="2 6" id="KW-0378">Hydrolase</keyword>
<comment type="caution">
    <text evidence="6">The sequence shown here is derived from an EMBL/GenBank/DDBJ whole genome shotgun (WGS) entry which is preliminary data.</text>
</comment>
<dbReference type="InterPro" id="IPR017853">
    <property type="entry name" value="GH"/>
</dbReference>
<feature type="domain" description="Glycoside hydrolase family 5" evidence="4">
    <location>
        <begin position="54"/>
        <end position="244"/>
    </location>
</feature>
<dbReference type="InterPro" id="IPR013780">
    <property type="entry name" value="Glyco_hydro_b"/>
</dbReference>
<dbReference type="GO" id="GO:0050295">
    <property type="term" value="F:steryl-beta-glucosidase activity"/>
    <property type="evidence" value="ECO:0007669"/>
    <property type="project" value="TreeGrafter"/>
</dbReference>
<dbReference type="PANTHER" id="PTHR31308:SF6">
    <property type="entry name" value="GLYCOSIDE HYDROLASE FAMILY 5 C-TERMINAL DOMAIN-CONTAINING PROTEIN"/>
    <property type="match status" value="1"/>
</dbReference>
<dbReference type="Pfam" id="PF00150">
    <property type="entry name" value="Cellulase"/>
    <property type="match status" value="1"/>
</dbReference>
<name>A0A1X2HU75_SYNRA</name>
<dbReference type="InterPro" id="IPR041036">
    <property type="entry name" value="GH5_C"/>
</dbReference>
<evidence type="ECO:0000313" key="7">
    <source>
        <dbReference type="Proteomes" id="UP000242180"/>
    </source>
</evidence>
<dbReference type="OMA" id="AACRYFA"/>
<proteinExistence type="inferred from homology"/>
<organism evidence="6 7">
    <name type="scientific">Syncephalastrum racemosum</name>
    <name type="common">Filamentous fungus</name>
    <dbReference type="NCBI Taxonomy" id="13706"/>
    <lineage>
        <taxon>Eukaryota</taxon>
        <taxon>Fungi</taxon>
        <taxon>Fungi incertae sedis</taxon>
        <taxon>Mucoromycota</taxon>
        <taxon>Mucoromycotina</taxon>
        <taxon>Mucoromycetes</taxon>
        <taxon>Mucorales</taxon>
        <taxon>Syncephalastraceae</taxon>
        <taxon>Syncephalastrum</taxon>
    </lineage>
</organism>
<dbReference type="GO" id="GO:0000272">
    <property type="term" value="P:polysaccharide catabolic process"/>
    <property type="evidence" value="ECO:0007669"/>
    <property type="project" value="InterPro"/>
</dbReference>
<protein>
    <submittedName>
        <fullName evidence="6">Glycoside hydrolase superfamily</fullName>
    </submittedName>
</protein>
<dbReference type="Proteomes" id="UP000242180">
    <property type="component" value="Unassembled WGS sequence"/>
</dbReference>
<dbReference type="InParanoid" id="A0A1X2HU75"/>
<comment type="similarity">
    <text evidence="1">Belongs to the glycosyl hydrolase 5 (cellulase A) family.</text>
</comment>
<dbReference type="Pfam" id="PF18564">
    <property type="entry name" value="Glyco_hydro_5_C"/>
    <property type="match status" value="1"/>
</dbReference>
<dbReference type="STRING" id="13706.A0A1X2HU75"/>
<accession>A0A1X2HU75</accession>
<reference evidence="6 7" key="1">
    <citation type="submission" date="2016-07" db="EMBL/GenBank/DDBJ databases">
        <title>Pervasive Adenine N6-methylation of Active Genes in Fungi.</title>
        <authorList>
            <consortium name="DOE Joint Genome Institute"/>
            <person name="Mondo S.J."/>
            <person name="Dannebaum R.O."/>
            <person name="Kuo R.C."/>
            <person name="Labutti K."/>
            <person name="Haridas S."/>
            <person name="Kuo A."/>
            <person name="Salamov A."/>
            <person name="Ahrendt S.R."/>
            <person name="Lipzen A."/>
            <person name="Sullivan W."/>
            <person name="Andreopoulos W.B."/>
            <person name="Clum A."/>
            <person name="Lindquist E."/>
            <person name="Daum C."/>
            <person name="Ramamoorthy G.K."/>
            <person name="Gryganskyi A."/>
            <person name="Culley D."/>
            <person name="Magnuson J.K."/>
            <person name="James T.Y."/>
            <person name="O'Malley M.A."/>
            <person name="Stajich J.E."/>
            <person name="Spatafora J.W."/>
            <person name="Visel A."/>
            <person name="Grigoriev I.V."/>
        </authorList>
    </citation>
    <scope>NUCLEOTIDE SEQUENCE [LARGE SCALE GENOMIC DNA]</scope>
    <source>
        <strain evidence="6 7">NRRL 2496</strain>
    </source>
</reference>
<gene>
    <name evidence="6" type="ORF">BCR43DRAFT_482686</name>
</gene>
<dbReference type="PANTHER" id="PTHR31308">
    <property type="match status" value="1"/>
</dbReference>
<dbReference type="Gene3D" id="2.60.40.1180">
    <property type="entry name" value="Golgi alpha-mannosidase II"/>
    <property type="match status" value="1"/>
</dbReference>
<evidence type="ECO:0000259" key="4">
    <source>
        <dbReference type="Pfam" id="PF00150"/>
    </source>
</evidence>
<keyword evidence="7" id="KW-1185">Reference proteome</keyword>
<dbReference type="GO" id="GO:1904462">
    <property type="term" value="P:ergosteryl 3-beta-D-glucoside catabolic process"/>
    <property type="evidence" value="ECO:0007669"/>
    <property type="project" value="TreeGrafter"/>
</dbReference>
<evidence type="ECO:0000313" key="6">
    <source>
        <dbReference type="EMBL" id="ORZ03071.1"/>
    </source>
</evidence>
<keyword evidence="3" id="KW-0326">Glycosidase</keyword>
<evidence type="ECO:0000256" key="3">
    <source>
        <dbReference type="ARBA" id="ARBA00023295"/>
    </source>
</evidence>
<dbReference type="SUPFAM" id="SSF51445">
    <property type="entry name" value="(Trans)glycosidases"/>
    <property type="match status" value="1"/>
</dbReference>
<evidence type="ECO:0000256" key="1">
    <source>
        <dbReference type="ARBA" id="ARBA00005641"/>
    </source>
</evidence>
<feature type="domain" description="Glycoside hydrolase family 5 C-terminal" evidence="5">
    <location>
        <begin position="622"/>
        <end position="700"/>
    </location>
</feature>
<sequence>MQVAGPWFIDKETNRVVLFRGINVGGGTKLPVGVPSHERNGFWVDYDRKVNFVGRPFPIEEADDHLDRLVNHGFNLFRFLVTWEAIEHEGPGLYDTRYLDYVIQLLEKCKRHKLKVFIDPHQDTWSRQCGGSGHPGWTHTLAGLDPSQFTATQAAVVHNLYPDPADFPKMIWNTNYQKLAAATLFTLFFAGKKYAPKCTVNGRHVQDYLQSHYLAAFSELGRRIRENDLHDTVVLGYDTMNEPGQGYVGIQDITKLPDDDLAFKKGLMPTAFEGMRLGMGLPTKVENWAFTWRGPSKDKTILVDPKGASAWLSADVLAEADAVFGWKRAWPAGCIWAHHGVWDGKEAVVQPHYFSDGDFSAYWLSFIRDYITAIRTHHANAILFVQPPILETPPVMPQDLQHNLCYAPHWYDGLTLVKKKWCSYNIDYINLQRGKYGTGPLRFLRALRVGEKAIRGCFVDQLETVKNEGRHTIGNFPCILGEIGIPYDLEPAKSNALSRLLAWCSSFFYSAVTDESPADLYLPDAPQNRAMDASINAVERNLANYALWNYVPDNLPQWGDLWNGEDLSIWQEIGVGKQSRMDDTSSSTSTLALSEQDKKGEVLLPPMIKASPNARDILSLHRPHPFATMGVPHEIQFQSPTRSEHASYLYRVQVEDKSNTHPTEIYVPAIHFPTPNVEVSGGRWQAQSVNEHYWVLCWWYEGVAAGEVLELRLTGEKV</sequence>
<evidence type="ECO:0000256" key="2">
    <source>
        <dbReference type="ARBA" id="ARBA00022801"/>
    </source>
</evidence>